<accession>A0A921Z1M4</accession>
<comment type="caution">
    <text evidence="2">The sequence shown here is derived from an EMBL/GenBank/DDBJ whole genome shotgun (WGS) entry which is preliminary data.</text>
</comment>
<dbReference type="AlphaFoldDB" id="A0A921Z1M4"/>
<reference evidence="2" key="1">
    <citation type="journal article" date="2016" name="Insect Biochem. Mol. Biol.">
        <title>Multifaceted biological insights from a draft genome sequence of the tobacco hornworm moth, Manduca sexta.</title>
        <authorList>
            <person name="Kanost M.R."/>
            <person name="Arrese E.L."/>
            <person name="Cao X."/>
            <person name="Chen Y.R."/>
            <person name="Chellapilla S."/>
            <person name="Goldsmith M.R."/>
            <person name="Grosse-Wilde E."/>
            <person name="Heckel D.G."/>
            <person name="Herndon N."/>
            <person name="Jiang H."/>
            <person name="Papanicolaou A."/>
            <person name="Qu J."/>
            <person name="Soulages J.L."/>
            <person name="Vogel H."/>
            <person name="Walters J."/>
            <person name="Waterhouse R.M."/>
            <person name="Ahn S.J."/>
            <person name="Almeida F.C."/>
            <person name="An C."/>
            <person name="Aqrawi P."/>
            <person name="Bretschneider A."/>
            <person name="Bryant W.B."/>
            <person name="Bucks S."/>
            <person name="Chao H."/>
            <person name="Chevignon G."/>
            <person name="Christen J.M."/>
            <person name="Clarke D.F."/>
            <person name="Dittmer N.T."/>
            <person name="Ferguson L.C.F."/>
            <person name="Garavelou S."/>
            <person name="Gordon K.H.J."/>
            <person name="Gunaratna R.T."/>
            <person name="Han Y."/>
            <person name="Hauser F."/>
            <person name="He Y."/>
            <person name="Heidel-Fischer H."/>
            <person name="Hirsh A."/>
            <person name="Hu Y."/>
            <person name="Jiang H."/>
            <person name="Kalra D."/>
            <person name="Klinner C."/>
            <person name="Konig C."/>
            <person name="Kovar C."/>
            <person name="Kroll A.R."/>
            <person name="Kuwar S.S."/>
            <person name="Lee S.L."/>
            <person name="Lehman R."/>
            <person name="Li K."/>
            <person name="Li Z."/>
            <person name="Liang H."/>
            <person name="Lovelace S."/>
            <person name="Lu Z."/>
            <person name="Mansfield J.H."/>
            <person name="McCulloch K.J."/>
            <person name="Mathew T."/>
            <person name="Morton B."/>
            <person name="Muzny D.M."/>
            <person name="Neunemann D."/>
            <person name="Ongeri F."/>
            <person name="Pauchet Y."/>
            <person name="Pu L.L."/>
            <person name="Pyrousis I."/>
            <person name="Rao X.J."/>
            <person name="Redding A."/>
            <person name="Roesel C."/>
            <person name="Sanchez-Gracia A."/>
            <person name="Schaack S."/>
            <person name="Shukla A."/>
            <person name="Tetreau G."/>
            <person name="Wang Y."/>
            <person name="Xiong G.H."/>
            <person name="Traut W."/>
            <person name="Walsh T.K."/>
            <person name="Worley K.C."/>
            <person name="Wu D."/>
            <person name="Wu W."/>
            <person name="Wu Y.Q."/>
            <person name="Zhang X."/>
            <person name="Zou Z."/>
            <person name="Zucker H."/>
            <person name="Briscoe A.D."/>
            <person name="Burmester T."/>
            <person name="Clem R.J."/>
            <person name="Feyereisen R."/>
            <person name="Grimmelikhuijzen C.J.P."/>
            <person name="Hamodrakas S.J."/>
            <person name="Hansson B.S."/>
            <person name="Huguet E."/>
            <person name="Jermiin L.S."/>
            <person name="Lan Q."/>
            <person name="Lehman H.K."/>
            <person name="Lorenzen M."/>
            <person name="Merzendorfer H."/>
            <person name="Michalopoulos I."/>
            <person name="Morton D.B."/>
            <person name="Muthukrishnan S."/>
            <person name="Oakeshott J.G."/>
            <person name="Palmer W."/>
            <person name="Park Y."/>
            <person name="Passarelli A.L."/>
            <person name="Rozas J."/>
            <person name="Schwartz L.M."/>
            <person name="Smith W."/>
            <person name="Southgate A."/>
            <person name="Vilcinskas A."/>
            <person name="Vogt R."/>
            <person name="Wang P."/>
            <person name="Werren J."/>
            <person name="Yu X.Q."/>
            <person name="Zhou J.J."/>
            <person name="Brown S.J."/>
            <person name="Scherer S.E."/>
            <person name="Richards S."/>
            <person name="Blissard G.W."/>
        </authorList>
    </citation>
    <scope>NUCLEOTIDE SEQUENCE</scope>
</reference>
<protein>
    <submittedName>
        <fullName evidence="2">Uncharacterized protein</fullName>
    </submittedName>
</protein>
<dbReference type="EMBL" id="JH668379">
    <property type="protein sequence ID" value="KAG6449836.1"/>
    <property type="molecule type" value="Genomic_DNA"/>
</dbReference>
<reference evidence="2" key="2">
    <citation type="submission" date="2020-12" db="EMBL/GenBank/DDBJ databases">
        <authorList>
            <person name="Kanost M."/>
        </authorList>
    </citation>
    <scope>NUCLEOTIDE SEQUENCE</scope>
</reference>
<feature type="chain" id="PRO_5036813889" evidence="1">
    <location>
        <begin position="17"/>
        <end position="94"/>
    </location>
</feature>
<evidence type="ECO:0000313" key="3">
    <source>
        <dbReference type="Proteomes" id="UP000791440"/>
    </source>
</evidence>
<evidence type="ECO:0000313" key="2">
    <source>
        <dbReference type="EMBL" id="KAG6449836.1"/>
    </source>
</evidence>
<organism evidence="2 3">
    <name type="scientific">Manduca sexta</name>
    <name type="common">Tobacco hawkmoth</name>
    <name type="synonym">Tobacco hornworm</name>
    <dbReference type="NCBI Taxonomy" id="7130"/>
    <lineage>
        <taxon>Eukaryota</taxon>
        <taxon>Metazoa</taxon>
        <taxon>Ecdysozoa</taxon>
        <taxon>Arthropoda</taxon>
        <taxon>Hexapoda</taxon>
        <taxon>Insecta</taxon>
        <taxon>Pterygota</taxon>
        <taxon>Neoptera</taxon>
        <taxon>Endopterygota</taxon>
        <taxon>Lepidoptera</taxon>
        <taxon>Glossata</taxon>
        <taxon>Ditrysia</taxon>
        <taxon>Bombycoidea</taxon>
        <taxon>Sphingidae</taxon>
        <taxon>Sphinginae</taxon>
        <taxon>Sphingini</taxon>
        <taxon>Manduca</taxon>
    </lineage>
</organism>
<keyword evidence="3" id="KW-1185">Reference proteome</keyword>
<name>A0A921Z1M4_MANSE</name>
<dbReference type="Proteomes" id="UP000791440">
    <property type="component" value="Unassembled WGS sequence"/>
</dbReference>
<evidence type="ECO:0000256" key="1">
    <source>
        <dbReference type="SAM" id="SignalP"/>
    </source>
</evidence>
<proteinExistence type="predicted"/>
<keyword evidence="1" id="KW-0732">Signal</keyword>
<sequence>MIGGIFVLSLFAFAYAQVPYADFADKIDDAVKQLEDQILSMAGNIPNITDSRRHYAVLLTHIALVAASMAADGGFKNCSKLFVLKARRIKIAVN</sequence>
<feature type="signal peptide" evidence="1">
    <location>
        <begin position="1"/>
        <end position="16"/>
    </location>
</feature>
<gene>
    <name evidence="2" type="ORF">O3G_MSEX006271</name>
</gene>